<evidence type="ECO:0000256" key="7">
    <source>
        <dbReference type="ARBA" id="ARBA00035140"/>
    </source>
</evidence>
<evidence type="ECO:0000256" key="2">
    <source>
        <dbReference type="ARBA" id="ARBA00009863"/>
    </source>
</evidence>
<dbReference type="EMBL" id="CAUYUJ010005780">
    <property type="protein sequence ID" value="CAK0814934.1"/>
    <property type="molecule type" value="Genomic_DNA"/>
</dbReference>
<dbReference type="Pfam" id="PF10236">
    <property type="entry name" value="DAP3"/>
    <property type="match status" value="1"/>
</dbReference>
<keyword evidence="6" id="KW-0687">Ribonucleoprotein</keyword>
<evidence type="ECO:0000256" key="1">
    <source>
        <dbReference type="ARBA" id="ARBA00004173"/>
    </source>
</evidence>
<gene>
    <name evidence="9" type="ORF">PCOR1329_LOCUS18413</name>
</gene>
<accession>A0ABN9R7T1</accession>
<reference evidence="9" key="1">
    <citation type="submission" date="2023-10" db="EMBL/GenBank/DDBJ databases">
        <authorList>
            <person name="Chen Y."/>
            <person name="Shah S."/>
            <person name="Dougan E. K."/>
            <person name="Thang M."/>
            <person name="Chan C."/>
        </authorList>
    </citation>
    <scope>NUCLEOTIDE SEQUENCE [LARGE SCALE GENOMIC DNA]</scope>
</reference>
<evidence type="ECO:0000256" key="4">
    <source>
        <dbReference type="ARBA" id="ARBA00022980"/>
    </source>
</evidence>
<keyword evidence="5" id="KW-0496">Mitochondrion</keyword>
<evidence type="ECO:0000256" key="6">
    <source>
        <dbReference type="ARBA" id="ARBA00023274"/>
    </source>
</evidence>
<feature type="compositionally biased region" description="Pro residues" evidence="8">
    <location>
        <begin position="402"/>
        <end position="419"/>
    </location>
</feature>
<dbReference type="InterPro" id="IPR019368">
    <property type="entry name" value="Ribosomal_mS29"/>
</dbReference>
<dbReference type="Proteomes" id="UP001189429">
    <property type="component" value="Unassembled WGS sequence"/>
</dbReference>
<comment type="similarity">
    <text evidence="2">Belongs to the mitochondrion-specific ribosomal protein mS29 family.</text>
</comment>
<comment type="subcellular location">
    <subcellularLocation>
        <location evidence="1">Mitochondrion</location>
    </subcellularLocation>
</comment>
<evidence type="ECO:0000313" key="10">
    <source>
        <dbReference type="Proteomes" id="UP001189429"/>
    </source>
</evidence>
<dbReference type="PANTHER" id="PTHR12810:SF0">
    <property type="entry name" value="SMALL RIBOSOMAL SUBUNIT PROTEIN MS29"/>
    <property type="match status" value="1"/>
</dbReference>
<feature type="compositionally biased region" description="Basic and acidic residues" evidence="8">
    <location>
        <begin position="437"/>
        <end position="446"/>
    </location>
</feature>
<feature type="region of interest" description="Disordered" evidence="8">
    <location>
        <begin position="402"/>
        <end position="446"/>
    </location>
</feature>
<name>A0ABN9R7T1_9DINO</name>
<keyword evidence="3" id="KW-0809">Transit peptide</keyword>
<evidence type="ECO:0000256" key="8">
    <source>
        <dbReference type="SAM" id="MobiDB-lite"/>
    </source>
</evidence>
<organism evidence="9 10">
    <name type="scientific">Prorocentrum cordatum</name>
    <dbReference type="NCBI Taxonomy" id="2364126"/>
    <lineage>
        <taxon>Eukaryota</taxon>
        <taxon>Sar</taxon>
        <taxon>Alveolata</taxon>
        <taxon>Dinophyceae</taxon>
        <taxon>Prorocentrales</taxon>
        <taxon>Prorocentraceae</taxon>
        <taxon>Prorocentrum</taxon>
    </lineage>
</organism>
<comment type="caution">
    <text evidence="9">The sequence shown here is derived from an EMBL/GenBank/DDBJ whole genome shotgun (WGS) entry which is preliminary data.</text>
</comment>
<evidence type="ECO:0000313" key="9">
    <source>
        <dbReference type="EMBL" id="CAK0814934.1"/>
    </source>
</evidence>
<protein>
    <recommendedName>
        <fullName evidence="7">Small ribosomal subunit protein mS29</fullName>
    </recommendedName>
</protein>
<proteinExistence type="inferred from homology"/>
<sequence>MIKPEDVNAVWPPTALLDLGPKAAPVKRPHLWLGDGDQSYVGPADVGRFVKIARDELIELLPEGACGELAKDITLIPSRTRQVGLMVRKLTVELITQLSALQDATDVRGEPCIRKAGFLIDGRRGTGKSQVLNLLVMWARRNGWLVVLEPTPARYSREIAEIKRSNNGVYIQAEFAQQFLEATSIANREKLSEIPVDMQVYGSSAIDGESVTATRRLYEPLIDKTVEREVEERELSEAERLHRIADYRQQIRVPSMTERLASPANVWEIVEFGLDNEAYAAQAVSEMFAQLQRQTVHPVLVVVDEWNECFPCSQYVSIRYDNTRFNGYIPAYHLTMPRALHKWDGHRYRRGLKICATTWKSSRRRDYRPELLGVKEGQIRKPDVVASCVRVPLVLLCRLLSPPPSSPSSPLRPLPPPFVPSSSSPFQPRALGSPRGGRGEQEDPEI</sequence>
<evidence type="ECO:0000256" key="3">
    <source>
        <dbReference type="ARBA" id="ARBA00022946"/>
    </source>
</evidence>
<keyword evidence="10" id="KW-1185">Reference proteome</keyword>
<evidence type="ECO:0000256" key="5">
    <source>
        <dbReference type="ARBA" id="ARBA00023128"/>
    </source>
</evidence>
<keyword evidence="4" id="KW-0689">Ribosomal protein</keyword>
<dbReference type="PANTHER" id="PTHR12810">
    <property type="entry name" value="MITOCHONDRIAL 28S RIBOSOMAL PROTEIN S29"/>
    <property type="match status" value="1"/>
</dbReference>